<dbReference type="Pfam" id="PF21674">
    <property type="entry name" value="CCDC22_N"/>
    <property type="match status" value="1"/>
</dbReference>
<evidence type="ECO:0000256" key="1">
    <source>
        <dbReference type="ARBA" id="ARBA00006438"/>
    </source>
</evidence>
<evidence type="ECO:0000256" key="2">
    <source>
        <dbReference type="ARBA" id="ARBA00017553"/>
    </source>
</evidence>
<feature type="coiled-coil region" evidence="3">
    <location>
        <begin position="335"/>
        <end position="362"/>
    </location>
</feature>
<keyword evidence="7" id="KW-1185">Reference proteome</keyword>
<dbReference type="Pfam" id="PF05667">
    <property type="entry name" value="CCDC22_CC"/>
    <property type="match status" value="1"/>
</dbReference>
<organism evidence="6 7">
    <name type="scientific">Phaedon cochleariae</name>
    <name type="common">Mustard beetle</name>
    <dbReference type="NCBI Taxonomy" id="80249"/>
    <lineage>
        <taxon>Eukaryota</taxon>
        <taxon>Metazoa</taxon>
        <taxon>Ecdysozoa</taxon>
        <taxon>Arthropoda</taxon>
        <taxon>Hexapoda</taxon>
        <taxon>Insecta</taxon>
        <taxon>Pterygota</taxon>
        <taxon>Neoptera</taxon>
        <taxon>Endopterygota</taxon>
        <taxon>Coleoptera</taxon>
        <taxon>Polyphaga</taxon>
        <taxon>Cucujiformia</taxon>
        <taxon>Chrysomeloidea</taxon>
        <taxon>Chrysomelidae</taxon>
        <taxon>Chrysomelinae</taxon>
        <taxon>Chrysomelini</taxon>
        <taxon>Phaedon</taxon>
    </lineage>
</organism>
<dbReference type="Proteomes" id="UP001153737">
    <property type="component" value="Chromosome 3"/>
</dbReference>
<evidence type="ECO:0000313" key="6">
    <source>
        <dbReference type="EMBL" id="CAH1159319.1"/>
    </source>
</evidence>
<reference evidence="6" key="2">
    <citation type="submission" date="2022-10" db="EMBL/GenBank/DDBJ databases">
        <authorList>
            <consortium name="ENA_rothamsted_submissions"/>
            <consortium name="culmorum"/>
            <person name="King R."/>
        </authorList>
    </citation>
    <scope>NUCLEOTIDE SEQUENCE</scope>
</reference>
<dbReference type="PANTHER" id="PTHR15668:SF4">
    <property type="entry name" value="COILED-COIL DOMAIN-CONTAINING PROTEIN 22"/>
    <property type="match status" value="1"/>
</dbReference>
<dbReference type="InterPro" id="IPR048348">
    <property type="entry name" value="CCDC22_CC"/>
</dbReference>
<feature type="domain" description="CCDC22 coiled-coil" evidence="4">
    <location>
        <begin position="258"/>
        <end position="539"/>
    </location>
</feature>
<comment type="similarity">
    <text evidence="1">Belongs to the CCDC22 family.</text>
</comment>
<feature type="domain" description="CCDC22 N-terminal" evidence="5">
    <location>
        <begin position="1"/>
        <end position="107"/>
    </location>
</feature>
<feature type="coiled-coil region" evidence="3">
    <location>
        <begin position="446"/>
        <end position="473"/>
    </location>
</feature>
<dbReference type="EMBL" id="OU896709">
    <property type="protein sequence ID" value="CAH1159319.1"/>
    <property type="molecule type" value="Genomic_DNA"/>
</dbReference>
<proteinExistence type="inferred from homology"/>
<dbReference type="OrthoDB" id="10266736at2759"/>
<reference evidence="6" key="1">
    <citation type="submission" date="2022-01" db="EMBL/GenBank/DDBJ databases">
        <authorList>
            <person name="King R."/>
        </authorList>
    </citation>
    <scope>NUCLEOTIDE SEQUENCE</scope>
</reference>
<sequence length="569" mass="65682">MEEVDRIIIDSLRNLDCNLGDETQNLKQFDADLVVLSVSTCLEAISPNTVFPKKLPSSMSARLKLASNLAEYIKDLGFRGDMGYQTILYCNEVEVRKVLMFLIERIPRETHKSIPIEQTGYVPRLVRTIEENIKNSMRQMWIPSCYIRRGIREIDGGYIVNSMSSSCPLQSINLVIPDSKCQNEVLKQYWVHTVPDVTEQCSSRNLVPSLLFNDLEFPQNSSLLKLLNKQSQTQVIDNIDTEMMISLSPKIMDNSNQEVNNKETDGVVENKTMENKIEKLSVALEENKAEYLALQEDIKNDELQLSQTSFTKNEVQTMLNNILAKVKLKRKTQAIINKKENKVKLQNMIQTAKDRLVELANQWNNVQTPLLEEYDMLQSTLSIVETKIQDEKRKLDTVKDMHAKLHEDLKQKTVLEQTLLEKCQKMNKTNNRSAYTRRILEIIGNIRKQNHEIQKVLRDTREIQKEINNLSGQVDRSFTLSDELIFFDAKHDEMARRAYKLLAALRDECNNILKAVTDMGVVERESRNIQEQIETEKAKEVGLKLDRVYSDLALIQKETQNLLKQSNNV</sequence>
<evidence type="ECO:0000259" key="4">
    <source>
        <dbReference type="Pfam" id="PF05667"/>
    </source>
</evidence>
<dbReference type="InterPro" id="IPR008530">
    <property type="entry name" value="CCDC22"/>
</dbReference>
<gene>
    <name evidence="6" type="ORF">PHAECO_LOCUS7209</name>
</gene>
<dbReference type="GO" id="GO:2000060">
    <property type="term" value="P:positive regulation of ubiquitin-dependent protein catabolic process"/>
    <property type="evidence" value="ECO:0007669"/>
    <property type="project" value="TreeGrafter"/>
</dbReference>
<keyword evidence="3" id="KW-0175">Coiled coil</keyword>
<name>A0A9P0DJ66_PHACE</name>
<feature type="coiled-coil region" evidence="3">
    <location>
        <begin position="270"/>
        <end position="304"/>
    </location>
</feature>
<dbReference type="AlphaFoldDB" id="A0A9P0DJ66"/>
<evidence type="ECO:0000256" key="3">
    <source>
        <dbReference type="SAM" id="Coils"/>
    </source>
</evidence>
<dbReference type="GO" id="GO:0097602">
    <property type="term" value="F:cullin family protein binding"/>
    <property type="evidence" value="ECO:0007669"/>
    <property type="project" value="TreeGrafter"/>
</dbReference>
<evidence type="ECO:0000259" key="5">
    <source>
        <dbReference type="Pfam" id="PF21674"/>
    </source>
</evidence>
<protein>
    <recommendedName>
        <fullName evidence="2">Coiled-coil domain-containing protein 22 homolog</fullName>
    </recommendedName>
</protein>
<accession>A0A9P0DJ66</accession>
<evidence type="ECO:0000313" key="7">
    <source>
        <dbReference type="Proteomes" id="UP001153737"/>
    </source>
</evidence>
<dbReference type="PANTHER" id="PTHR15668">
    <property type="entry name" value="JM1 PROTEIN"/>
    <property type="match status" value="1"/>
</dbReference>
<dbReference type="InterPro" id="IPR048349">
    <property type="entry name" value="CCDC22_N"/>
</dbReference>